<evidence type="ECO:0000256" key="8">
    <source>
        <dbReference type="SAM" id="Phobius"/>
    </source>
</evidence>
<feature type="region of interest" description="Disordered" evidence="7">
    <location>
        <begin position="87"/>
        <end position="120"/>
    </location>
</feature>
<dbReference type="InterPro" id="IPR000402">
    <property type="entry name" value="Na/K_ATPase_sub_beta"/>
</dbReference>
<evidence type="ECO:0000256" key="5">
    <source>
        <dbReference type="ARBA" id="ARBA00022989"/>
    </source>
</evidence>
<name>A0A4U5PCS2_STECR</name>
<dbReference type="Gene3D" id="2.60.40.1660">
    <property type="entry name" value="Na, k-atpase alpha subunit"/>
    <property type="match status" value="1"/>
</dbReference>
<feature type="compositionally biased region" description="Basic and acidic residues" evidence="7">
    <location>
        <begin position="98"/>
        <end position="117"/>
    </location>
</feature>
<organism evidence="9 10">
    <name type="scientific">Steinernema carpocapsae</name>
    <name type="common">Entomopathogenic nematode</name>
    <dbReference type="NCBI Taxonomy" id="34508"/>
    <lineage>
        <taxon>Eukaryota</taxon>
        <taxon>Metazoa</taxon>
        <taxon>Ecdysozoa</taxon>
        <taxon>Nematoda</taxon>
        <taxon>Chromadorea</taxon>
        <taxon>Rhabditida</taxon>
        <taxon>Tylenchina</taxon>
        <taxon>Panagrolaimomorpha</taxon>
        <taxon>Strongyloidoidea</taxon>
        <taxon>Steinernematidae</taxon>
        <taxon>Steinernema</taxon>
    </lineage>
</organism>
<evidence type="ECO:0000313" key="9">
    <source>
        <dbReference type="EMBL" id="TKR94011.1"/>
    </source>
</evidence>
<feature type="region of interest" description="Disordered" evidence="7">
    <location>
        <begin position="341"/>
        <end position="360"/>
    </location>
</feature>
<keyword evidence="4" id="KW-0735">Signal-anchor</keyword>
<dbReference type="AlphaFoldDB" id="A0A4U5PCS2"/>
<keyword evidence="5 8" id="KW-1133">Transmembrane helix</keyword>
<keyword evidence="10" id="KW-1185">Reference proteome</keyword>
<dbReference type="GO" id="GO:0006814">
    <property type="term" value="P:sodium ion transport"/>
    <property type="evidence" value="ECO:0007669"/>
    <property type="project" value="InterPro"/>
</dbReference>
<comment type="subcellular location">
    <subcellularLocation>
        <location evidence="1">Membrane</location>
        <topology evidence="1">Single-pass type II membrane protein</topology>
    </subcellularLocation>
</comment>
<comment type="caution">
    <text evidence="9">The sequence shown here is derived from an EMBL/GenBank/DDBJ whole genome shotgun (WGS) entry which is preliminary data.</text>
</comment>
<dbReference type="Pfam" id="PF00287">
    <property type="entry name" value="Na_K-ATPase"/>
    <property type="match status" value="1"/>
</dbReference>
<keyword evidence="3 8" id="KW-0812">Transmembrane</keyword>
<evidence type="ECO:0000256" key="7">
    <source>
        <dbReference type="SAM" id="MobiDB-lite"/>
    </source>
</evidence>
<evidence type="ECO:0000256" key="2">
    <source>
        <dbReference type="ARBA" id="ARBA00005876"/>
    </source>
</evidence>
<dbReference type="GO" id="GO:0006813">
    <property type="term" value="P:potassium ion transport"/>
    <property type="evidence" value="ECO:0007669"/>
    <property type="project" value="InterPro"/>
</dbReference>
<evidence type="ECO:0000256" key="3">
    <source>
        <dbReference type="ARBA" id="ARBA00022692"/>
    </source>
</evidence>
<dbReference type="GO" id="GO:0005890">
    <property type="term" value="C:sodium:potassium-exchanging ATPase complex"/>
    <property type="evidence" value="ECO:0007669"/>
    <property type="project" value="InterPro"/>
</dbReference>
<dbReference type="EMBL" id="AZBU02000002">
    <property type="protein sequence ID" value="TKR94011.1"/>
    <property type="molecule type" value="Genomic_DNA"/>
</dbReference>
<dbReference type="Proteomes" id="UP000298663">
    <property type="component" value="Unassembled WGS sequence"/>
</dbReference>
<reference evidence="9 10" key="2">
    <citation type="journal article" date="2019" name="G3 (Bethesda)">
        <title>Hybrid Assembly of the Genome of the Entomopathogenic Nematode Steinernema carpocapsae Identifies the X-Chromosome.</title>
        <authorList>
            <person name="Serra L."/>
            <person name="Macchietto M."/>
            <person name="Macias-Munoz A."/>
            <person name="McGill C.J."/>
            <person name="Rodriguez I.M."/>
            <person name="Rodriguez B."/>
            <person name="Murad R."/>
            <person name="Mortazavi A."/>
        </authorList>
    </citation>
    <scope>NUCLEOTIDE SEQUENCE [LARGE SCALE GENOMIC DNA]</scope>
    <source>
        <strain evidence="9 10">ALL</strain>
    </source>
</reference>
<protein>
    <submittedName>
        <fullName evidence="9">Uncharacterized protein</fullName>
    </submittedName>
</protein>
<keyword evidence="6 8" id="KW-0472">Membrane</keyword>
<evidence type="ECO:0000256" key="6">
    <source>
        <dbReference type="ARBA" id="ARBA00023136"/>
    </source>
</evidence>
<evidence type="ECO:0000313" key="10">
    <source>
        <dbReference type="Proteomes" id="UP000298663"/>
    </source>
</evidence>
<accession>A0A4U5PCS2</accession>
<dbReference type="InterPro" id="IPR038702">
    <property type="entry name" value="Na/K_ATPase_sub_beta_sf"/>
</dbReference>
<proteinExistence type="inferred from homology"/>
<gene>
    <name evidence="9" type="ORF">L596_008362</name>
</gene>
<dbReference type="OrthoDB" id="5912413at2759"/>
<sequence>MGEALRRLPKRISKATKKSRKCHDHALRPACPLGVFYNIGTSGSLNDESIPKLTLVTTRYIHKHAEPSLTSSRGPHAGRSLTMSAALPKSTKMVSSSEAERSTSSKKGSDKKSVVEKKSRRKEPKGELEWYDKGPSCLGRTVIRWVLSVIYLACIWSVLAVIFAIGLYILCKTLEDGPRYYGENSFIGGISRVQIKNLSSIAHRYLDDLNDEDDVQNNATYKHRCFGVRLNHILKFVPDVNANDLIFTCTTNHTEGAKAVILSNNGKIPIEFWNYNFTAERRKFYKQPVLALFVPLRIHGKLEIKCSTNATNVVSEKVTTFDIPKVDLPMASNETNQTTTSVNETHTSSAPHITTQGTNETWTSSWSNVTAHAINETLMSTTPGNTNESVNFTEVVNVTGASFQPAGTATSTGMKLETTTIKTS</sequence>
<comment type="similarity">
    <text evidence="2">Belongs to the X(+)/potassium ATPases subunit beta family.</text>
</comment>
<evidence type="ECO:0000256" key="1">
    <source>
        <dbReference type="ARBA" id="ARBA00004606"/>
    </source>
</evidence>
<evidence type="ECO:0000256" key="4">
    <source>
        <dbReference type="ARBA" id="ARBA00022968"/>
    </source>
</evidence>
<reference evidence="9 10" key="1">
    <citation type="journal article" date="2015" name="Genome Biol.">
        <title>Comparative genomics of Steinernema reveals deeply conserved gene regulatory networks.</title>
        <authorList>
            <person name="Dillman A.R."/>
            <person name="Macchietto M."/>
            <person name="Porter C.F."/>
            <person name="Rogers A."/>
            <person name="Williams B."/>
            <person name="Antoshechkin I."/>
            <person name="Lee M.M."/>
            <person name="Goodwin Z."/>
            <person name="Lu X."/>
            <person name="Lewis E.E."/>
            <person name="Goodrich-Blair H."/>
            <person name="Stock S.P."/>
            <person name="Adams B.J."/>
            <person name="Sternberg P.W."/>
            <person name="Mortazavi A."/>
        </authorList>
    </citation>
    <scope>NUCLEOTIDE SEQUENCE [LARGE SCALE GENOMIC DNA]</scope>
    <source>
        <strain evidence="9 10">ALL</strain>
    </source>
</reference>
<feature type="transmembrane region" description="Helical" evidence="8">
    <location>
        <begin position="149"/>
        <end position="170"/>
    </location>
</feature>